<dbReference type="InterPro" id="IPR000873">
    <property type="entry name" value="AMP-dep_synth/lig_dom"/>
</dbReference>
<evidence type="ECO:0000313" key="5">
    <source>
        <dbReference type="Proteomes" id="UP001257627"/>
    </source>
</evidence>
<organism evidence="4 5">
    <name type="scientific">Streptomyces mirabilis</name>
    <dbReference type="NCBI Taxonomy" id="68239"/>
    <lineage>
        <taxon>Bacteria</taxon>
        <taxon>Bacillati</taxon>
        <taxon>Actinomycetota</taxon>
        <taxon>Actinomycetes</taxon>
        <taxon>Kitasatosporales</taxon>
        <taxon>Streptomycetaceae</taxon>
        <taxon>Streptomyces</taxon>
    </lineage>
</organism>
<dbReference type="Proteomes" id="UP001257627">
    <property type="component" value="Unassembled WGS sequence"/>
</dbReference>
<dbReference type="PROSITE" id="PS00455">
    <property type="entry name" value="AMP_BINDING"/>
    <property type="match status" value="1"/>
</dbReference>
<evidence type="ECO:0000256" key="1">
    <source>
        <dbReference type="SAM" id="MobiDB-lite"/>
    </source>
</evidence>
<gene>
    <name evidence="4" type="ORF">PU648_04600</name>
</gene>
<dbReference type="Pfam" id="PF00501">
    <property type="entry name" value="AMP-binding"/>
    <property type="match status" value="1"/>
</dbReference>
<dbReference type="Gene3D" id="3.40.50.12780">
    <property type="entry name" value="N-terminal domain of ligase-like"/>
    <property type="match status" value="1"/>
</dbReference>
<dbReference type="Pfam" id="PF13193">
    <property type="entry name" value="AMP-binding_C"/>
    <property type="match status" value="1"/>
</dbReference>
<dbReference type="SUPFAM" id="SSF56801">
    <property type="entry name" value="Acetyl-CoA synthetase-like"/>
    <property type="match status" value="1"/>
</dbReference>
<reference evidence="4 5" key="1">
    <citation type="submission" date="2023-02" db="EMBL/GenBank/DDBJ databases">
        <authorList>
            <person name="Maleckis M."/>
        </authorList>
    </citation>
    <scope>NUCLEOTIDE SEQUENCE [LARGE SCALE GENOMIC DNA]</scope>
    <source>
        <strain evidence="4 5">P8-A2</strain>
    </source>
</reference>
<evidence type="ECO:0000313" key="4">
    <source>
        <dbReference type="EMBL" id="MDU8991671.1"/>
    </source>
</evidence>
<dbReference type="EMBL" id="JARAKF010000001">
    <property type="protein sequence ID" value="MDU8991671.1"/>
    <property type="molecule type" value="Genomic_DNA"/>
</dbReference>
<keyword evidence="5" id="KW-1185">Reference proteome</keyword>
<accession>A0ABU3UCS2</accession>
<dbReference type="InterPro" id="IPR025110">
    <property type="entry name" value="AMP-bd_C"/>
</dbReference>
<feature type="domain" description="AMP-binding enzyme C-terminal" evidence="3">
    <location>
        <begin position="408"/>
        <end position="499"/>
    </location>
</feature>
<dbReference type="InterPro" id="IPR020845">
    <property type="entry name" value="AMP-binding_CS"/>
</dbReference>
<feature type="domain" description="AMP-dependent synthetase/ligase" evidence="2">
    <location>
        <begin position="12"/>
        <end position="356"/>
    </location>
</feature>
<dbReference type="RefSeq" id="WP_143614752.1">
    <property type="nucleotide sequence ID" value="NZ_CP107955.1"/>
</dbReference>
<sequence>MRQTVREFYERAEHADFTAVVDDHGRHTARDLLDRAAELAEAMTPDGTPGGTVLLQADNSWRTVTATLAAGMTGGVLALVNRHTTRAEFAAALEDIRPDAVIAEPSALDEWHAPGSGTPPLPGARPAEALDGWTVLAGRGPRDVSRWSGGTLIGLTSGSTGRPKGVVQSESALRYACTCTIDVNGLRDGDAVAAVVPLSSTAAYCFGVCLALMLGGPLVLSGRWDREQALARMAAHDVRWTMCVPTMALQMGSAAAGSRVLEGVRSITVGGGPMDRGALARAERSLGTRILRVFGMSECLGHTSPRPDDPEEIRLGRDGRLFPGTELRAVDADGTALGPGRTGRAQVRGPSLFLGYAHDGKVESPVLTPDGFFPTGDLLMTGDDGTVTVMGREKDVIIRGGRNLDVTEIERAVASHPGVARVCVAPVPDPLLGERAAVLVVAEAEAEAGTHGDGDGTGGGAGIGLDEITEHLARTGLSKAKWPEFAFSVDELPQTTVGKLDRSAARRLAHELHARLDAHQGPHRLTDREPHRQADHERHGRPDQERHGQPDHEQHRQGDA</sequence>
<evidence type="ECO:0000259" key="2">
    <source>
        <dbReference type="Pfam" id="PF00501"/>
    </source>
</evidence>
<dbReference type="InterPro" id="IPR045851">
    <property type="entry name" value="AMP-bd_C_sf"/>
</dbReference>
<dbReference type="PANTHER" id="PTHR43201">
    <property type="entry name" value="ACYL-COA SYNTHETASE"/>
    <property type="match status" value="1"/>
</dbReference>
<name>A0ABU3UCS2_9ACTN</name>
<dbReference type="PANTHER" id="PTHR43201:SF32">
    <property type="entry name" value="2-SUCCINYLBENZOATE--COA LIGASE, CHLOROPLASTIC_PEROXISOMAL"/>
    <property type="match status" value="1"/>
</dbReference>
<dbReference type="Gene3D" id="3.30.300.30">
    <property type="match status" value="1"/>
</dbReference>
<feature type="region of interest" description="Disordered" evidence="1">
    <location>
        <begin position="515"/>
        <end position="560"/>
    </location>
</feature>
<comment type="caution">
    <text evidence="4">The sequence shown here is derived from an EMBL/GenBank/DDBJ whole genome shotgun (WGS) entry which is preliminary data.</text>
</comment>
<protein>
    <submittedName>
        <fullName evidence="4">Class I adenylate-forming enzyme family protein</fullName>
    </submittedName>
</protein>
<proteinExistence type="predicted"/>
<dbReference type="InterPro" id="IPR042099">
    <property type="entry name" value="ANL_N_sf"/>
</dbReference>
<evidence type="ECO:0000259" key="3">
    <source>
        <dbReference type="Pfam" id="PF13193"/>
    </source>
</evidence>